<protein>
    <submittedName>
        <fullName evidence="1">Uncharacterized protein</fullName>
    </submittedName>
</protein>
<feature type="non-terminal residue" evidence="1">
    <location>
        <position position="145"/>
    </location>
</feature>
<keyword evidence="2" id="KW-1185">Reference proteome</keyword>
<comment type="caution">
    <text evidence="1">The sequence shown here is derived from an EMBL/GenBank/DDBJ whole genome shotgun (WGS) entry which is preliminary data.</text>
</comment>
<sequence>NIVLITSKFTHGLTNEGMHLLYWPEYKPPLFFKFHTWKLKRTLLIFYFEMDQRCRALVFGIACSGMVYNITQQCSNLPITVLELFCMIGPIKTVTQLLIMPGVRLIEKPVKSLVWTSLIGPKGSQWRLITTYSITQTTRAILTKF</sequence>
<feature type="non-terminal residue" evidence="1">
    <location>
        <position position="1"/>
    </location>
</feature>
<reference evidence="1" key="2">
    <citation type="submission" date="2023-05" db="EMBL/GenBank/DDBJ databases">
        <authorList>
            <person name="Fouks B."/>
        </authorList>
    </citation>
    <scope>NUCLEOTIDE SEQUENCE</scope>
    <source>
        <strain evidence="1">Stay&amp;Tobe</strain>
        <tissue evidence="1">Testes</tissue>
    </source>
</reference>
<name>A0AAD7ZC28_DIPPU</name>
<gene>
    <name evidence="1" type="ORF">L9F63_006212</name>
</gene>
<dbReference type="EMBL" id="JASPKZ010009370">
    <property type="protein sequence ID" value="KAJ9577238.1"/>
    <property type="molecule type" value="Genomic_DNA"/>
</dbReference>
<reference evidence="1" key="1">
    <citation type="journal article" date="2023" name="IScience">
        <title>Live-bearing cockroach genome reveals convergent evolutionary mechanisms linked to viviparity in insects and beyond.</title>
        <authorList>
            <person name="Fouks B."/>
            <person name="Harrison M.C."/>
            <person name="Mikhailova A.A."/>
            <person name="Marchal E."/>
            <person name="English S."/>
            <person name="Carruthers M."/>
            <person name="Jennings E.C."/>
            <person name="Chiamaka E.L."/>
            <person name="Frigard R.A."/>
            <person name="Pippel M."/>
            <person name="Attardo G.M."/>
            <person name="Benoit J.B."/>
            <person name="Bornberg-Bauer E."/>
            <person name="Tobe S.S."/>
        </authorList>
    </citation>
    <scope>NUCLEOTIDE SEQUENCE</scope>
    <source>
        <strain evidence="1">Stay&amp;Tobe</strain>
    </source>
</reference>
<dbReference type="AlphaFoldDB" id="A0AAD7ZC28"/>
<proteinExistence type="predicted"/>
<evidence type="ECO:0000313" key="1">
    <source>
        <dbReference type="EMBL" id="KAJ9577238.1"/>
    </source>
</evidence>
<evidence type="ECO:0000313" key="2">
    <source>
        <dbReference type="Proteomes" id="UP001233999"/>
    </source>
</evidence>
<organism evidence="1 2">
    <name type="scientific">Diploptera punctata</name>
    <name type="common">Pacific beetle cockroach</name>
    <dbReference type="NCBI Taxonomy" id="6984"/>
    <lineage>
        <taxon>Eukaryota</taxon>
        <taxon>Metazoa</taxon>
        <taxon>Ecdysozoa</taxon>
        <taxon>Arthropoda</taxon>
        <taxon>Hexapoda</taxon>
        <taxon>Insecta</taxon>
        <taxon>Pterygota</taxon>
        <taxon>Neoptera</taxon>
        <taxon>Polyneoptera</taxon>
        <taxon>Dictyoptera</taxon>
        <taxon>Blattodea</taxon>
        <taxon>Blaberoidea</taxon>
        <taxon>Blaberidae</taxon>
        <taxon>Diplopterinae</taxon>
        <taxon>Diploptera</taxon>
    </lineage>
</organism>
<accession>A0AAD7ZC28</accession>
<dbReference type="Proteomes" id="UP001233999">
    <property type="component" value="Unassembled WGS sequence"/>
</dbReference>